<evidence type="ECO:0000256" key="14">
    <source>
        <dbReference type="RuleBase" id="RU363109"/>
    </source>
</evidence>
<feature type="transmembrane region" description="Helical" evidence="14">
    <location>
        <begin position="192"/>
        <end position="214"/>
    </location>
</feature>
<evidence type="ECO:0000256" key="7">
    <source>
        <dbReference type="ARBA" id="ARBA00022832"/>
    </source>
</evidence>
<keyword evidence="14" id="KW-0256">Endoplasmic reticulum</keyword>
<dbReference type="UniPathway" id="UPA00094"/>
<evidence type="ECO:0000256" key="5">
    <source>
        <dbReference type="ARBA" id="ARBA00022516"/>
    </source>
</evidence>
<evidence type="ECO:0000256" key="4">
    <source>
        <dbReference type="ARBA" id="ARBA00013122"/>
    </source>
</evidence>
<evidence type="ECO:0000313" key="17">
    <source>
        <dbReference type="Proteomes" id="UP000281677"/>
    </source>
</evidence>
<evidence type="ECO:0000256" key="2">
    <source>
        <dbReference type="ARBA" id="ARBA00005194"/>
    </source>
</evidence>
<comment type="caution">
    <text evidence="16">The sequence shown here is derived from an EMBL/GenBank/DDBJ whole genome shotgun (WGS) entry which is preliminary data.</text>
</comment>
<evidence type="ECO:0000256" key="1">
    <source>
        <dbReference type="ARBA" id="ARBA00004141"/>
    </source>
</evidence>
<organism evidence="16 17">
    <name type="scientific">Hortaea werneckii</name>
    <name type="common">Black yeast</name>
    <name type="synonym">Cladosporium werneckii</name>
    <dbReference type="NCBI Taxonomy" id="91943"/>
    <lineage>
        <taxon>Eukaryota</taxon>
        <taxon>Fungi</taxon>
        <taxon>Dikarya</taxon>
        <taxon>Ascomycota</taxon>
        <taxon>Pezizomycotina</taxon>
        <taxon>Dothideomycetes</taxon>
        <taxon>Dothideomycetidae</taxon>
        <taxon>Mycosphaerellales</taxon>
        <taxon>Teratosphaeriaceae</taxon>
        <taxon>Hortaea</taxon>
    </lineage>
</organism>
<evidence type="ECO:0000256" key="11">
    <source>
        <dbReference type="ARBA" id="ARBA00023160"/>
    </source>
</evidence>
<evidence type="ECO:0000313" key="16">
    <source>
        <dbReference type="EMBL" id="RMZ20288.1"/>
    </source>
</evidence>
<name>A0A3M7I4B4_HORWE</name>
<feature type="compositionally biased region" description="Polar residues" evidence="15">
    <location>
        <begin position="1"/>
        <end position="19"/>
    </location>
</feature>
<comment type="catalytic activity">
    <reaction evidence="13 14">
        <text>a very-long-chain (3R)-3-hydroxyacyl-CoA = a very-long-chain (2E)-enoyl-CoA + H2O</text>
        <dbReference type="Rhea" id="RHEA:45812"/>
        <dbReference type="ChEBI" id="CHEBI:15377"/>
        <dbReference type="ChEBI" id="CHEBI:83728"/>
        <dbReference type="ChEBI" id="CHEBI:85440"/>
        <dbReference type="EC" id="4.2.1.134"/>
    </reaction>
</comment>
<gene>
    <name evidence="16" type="ORF">D0859_15708</name>
</gene>
<comment type="similarity">
    <text evidence="3 14">Belongs to the very long-chain fatty acids dehydratase HACD family.</text>
</comment>
<dbReference type="OrthoDB" id="46988at2759"/>
<dbReference type="EC" id="4.2.1.134" evidence="4 14"/>
<dbReference type="PANTHER" id="PTHR11035:SF3">
    <property type="entry name" value="VERY-LONG-CHAIN (3R)-3-HYDROXYACYL-COA DEHYDRATASE"/>
    <property type="match status" value="1"/>
</dbReference>
<dbReference type="Proteomes" id="UP000281677">
    <property type="component" value="Unassembled WGS sequence"/>
</dbReference>
<feature type="transmembrane region" description="Helical" evidence="14">
    <location>
        <begin position="33"/>
        <end position="55"/>
    </location>
</feature>
<evidence type="ECO:0000256" key="9">
    <source>
        <dbReference type="ARBA" id="ARBA00023098"/>
    </source>
</evidence>
<feature type="transmembrane region" description="Helical" evidence="14">
    <location>
        <begin position="226"/>
        <end position="248"/>
    </location>
</feature>
<dbReference type="GO" id="GO:0030497">
    <property type="term" value="P:fatty acid elongation"/>
    <property type="evidence" value="ECO:0007669"/>
    <property type="project" value="TreeGrafter"/>
</dbReference>
<dbReference type="GO" id="GO:0030148">
    <property type="term" value="P:sphingolipid biosynthetic process"/>
    <property type="evidence" value="ECO:0007669"/>
    <property type="project" value="TreeGrafter"/>
</dbReference>
<comment type="subcellular location">
    <subcellularLocation>
        <location evidence="14">Endoplasmic reticulum membrane</location>
        <topology evidence="14">Multi-pass membrane protein</topology>
    </subcellularLocation>
    <subcellularLocation>
        <location evidence="1">Membrane</location>
        <topology evidence="1">Multi-pass membrane protein</topology>
    </subcellularLocation>
</comment>
<evidence type="ECO:0000256" key="13">
    <source>
        <dbReference type="ARBA" id="ARBA00036671"/>
    </source>
</evidence>
<evidence type="ECO:0000256" key="3">
    <source>
        <dbReference type="ARBA" id="ARBA00007811"/>
    </source>
</evidence>
<keyword evidence="5 14" id="KW-0444">Lipid biosynthesis</keyword>
<evidence type="ECO:0000256" key="6">
    <source>
        <dbReference type="ARBA" id="ARBA00022692"/>
    </source>
</evidence>
<feature type="transmembrane region" description="Helical" evidence="14">
    <location>
        <begin position="119"/>
        <end position="143"/>
    </location>
</feature>
<dbReference type="EMBL" id="QWIT01000832">
    <property type="protein sequence ID" value="RMZ20288.1"/>
    <property type="molecule type" value="Genomic_DNA"/>
</dbReference>
<feature type="region of interest" description="Disordered" evidence="15">
    <location>
        <begin position="1"/>
        <end position="22"/>
    </location>
</feature>
<dbReference type="Pfam" id="PF04387">
    <property type="entry name" value="PTPLA"/>
    <property type="match status" value="1"/>
</dbReference>
<dbReference type="VEuPathDB" id="FungiDB:BTJ68_06979"/>
<evidence type="ECO:0000256" key="10">
    <source>
        <dbReference type="ARBA" id="ARBA00023136"/>
    </source>
</evidence>
<evidence type="ECO:0000256" key="8">
    <source>
        <dbReference type="ARBA" id="ARBA00022989"/>
    </source>
</evidence>
<dbReference type="InterPro" id="IPR007482">
    <property type="entry name" value="Tyr_Pase-like_PTPLA"/>
</dbReference>
<comment type="function">
    <text evidence="14">Catalyzes the third of the four reactions of the long-chain fatty acids elongation cycle. This endoplasmic reticulum-bound enzymatic process, allows the addition of two carbons to the chain of long- and very long-chain fatty acids/VLCFAs per cycle. This enzyme catalyzes the dehydration of the 3-hydroxyacyl-CoA intermediate into trans-2,3-enoyl-CoA, within each cycle of fatty acid elongation. Thereby, it participates to the production of VLCFAs of different chain lengths that are involved in multiple biological processes as precursors of membrane lipids and lipid mediators.</text>
</comment>
<proteinExistence type="inferred from homology"/>
<keyword evidence="12 14" id="KW-0456">Lyase</keyword>
<reference evidence="16 17" key="1">
    <citation type="journal article" date="2018" name="BMC Genomics">
        <title>Genomic evidence for intraspecific hybridization in a clonal and extremely halotolerant yeast.</title>
        <authorList>
            <person name="Gostincar C."/>
            <person name="Stajich J.E."/>
            <person name="Zupancic J."/>
            <person name="Zalar P."/>
            <person name="Gunde-Cimerman N."/>
        </authorList>
    </citation>
    <scope>NUCLEOTIDE SEQUENCE [LARGE SCALE GENOMIC DNA]</scope>
    <source>
        <strain evidence="16 17">EXF-120</strain>
    </source>
</reference>
<protein>
    <recommendedName>
        <fullName evidence="4 14">Very-long-chain (3R)-3-hydroxyacyl-CoA dehydratase</fullName>
        <ecNumber evidence="4 14">4.2.1.134</ecNumber>
    </recommendedName>
</protein>
<dbReference type="AlphaFoldDB" id="A0A3M7I4B4"/>
<keyword evidence="6 14" id="KW-0812">Transmembrane</keyword>
<dbReference type="PANTHER" id="PTHR11035">
    <property type="entry name" value="VERY-LONG-CHAIN (3R)-3-HYDROXYACYL-COA DEHYDRATASE"/>
    <property type="match status" value="1"/>
</dbReference>
<accession>A0A3M7I4B4</accession>
<evidence type="ECO:0000256" key="15">
    <source>
        <dbReference type="SAM" id="MobiDB-lite"/>
    </source>
</evidence>
<keyword evidence="11 14" id="KW-0275">Fatty acid biosynthesis</keyword>
<keyword evidence="10 14" id="KW-0472">Membrane</keyword>
<dbReference type="GO" id="GO:0042761">
    <property type="term" value="P:very long-chain fatty acid biosynthetic process"/>
    <property type="evidence" value="ECO:0007669"/>
    <property type="project" value="TreeGrafter"/>
</dbReference>
<comment type="pathway">
    <text evidence="2 14">Lipid metabolism; fatty acid biosynthesis.</text>
</comment>
<keyword evidence="7 14" id="KW-0276">Fatty acid metabolism</keyword>
<dbReference type="GO" id="GO:0102158">
    <property type="term" value="F:very-long-chain (3R)-3-hydroxyacyl-CoA dehydratase activity"/>
    <property type="evidence" value="ECO:0007669"/>
    <property type="project" value="UniProtKB-EC"/>
</dbReference>
<feature type="transmembrane region" description="Helical" evidence="14">
    <location>
        <begin position="155"/>
        <end position="180"/>
    </location>
</feature>
<keyword evidence="9 14" id="KW-0443">Lipid metabolism</keyword>
<keyword evidence="8 14" id="KW-1133">Transmembrane helix</keyword>
<sequence length="262" mass="29999">MDRPSDSQASRPSKPQQDDAQPVKVVPPTYRSLYLILYNSVSALLWAVVLGRVLAIEAVHGRRGVYLGVGQWTKWTQTVAALEVVHAALGMMRNKFYELVNEGRAERNMSLTRWKLESGIVRAPIFTTLMQVASRFLLVWLIVPNFPATTSRSTAYGTMLLAWSVTEVIRYSYFAVNIAYGGVPKALTWLRYNTFFVLYPLGIASECWLVWLSVEPARSWNAAYEWVLKFILFVYVPGSYVLFTHMMAQRRKVMRSLREKTE</sequence>
<dbReference type="GO" id="GO:0005789">
    <property type="term" value="C:endoplasmic reticulum membrane"/>
    <property type="evidence" value="ECO:0007669"/>
    <property type="project" value="UniProtKB-SubCell"/>
</dbReference>
<evidence type="ECO:0000256" key="12">
    <source>
        <dbReference type="ARBA" id="ARBA00023239"/>
    </source>
</evidence>